<evidence type="ECO:0000256" key="5">
    <source>
        <dbReference type="ARBA" id="ARBA00023136"/>
    </source>
</evidence>
<dbReference type="Gene3D" id="1.20.1250.20">
    <property type="entry name" value="MFS general substrate transporter like domains"/>
    <property type="match status" value="1"/>
</dbReference>
<evidence type="ECO:0000256" key="2">
    <source>
        <dbReference type="ARBA" id="ARBA00005982"/>
    </source>
</evidence>
<feature type="coiled-coil region" evidence="7">
    <location>
        <begin position="14"/>
        <end position="41"/>
    </location>
</feature>
<dbReference type="GO" id="GO:0006857">
    <property type="term" value="P:oligopeptide transport"/>
    <property type="evidence" value="ECO:0007669"/>
    <property type="project" value="InterPro"/>
</dbReference>
<organism evidence="9 10">
    <name type="scientific">Basidiobolus meristosporus CBS 931.73</name>
    <dbReference type="NCBI Taxonomy" id="1314790"/>
    <lineage>
        <taxon>Eukaryota</taxon>
        <taxon>Fungi</taxon>
        <taxon>Fungi incertae sedis</taxon>
        <taxon>Zoopagomycota</taxon>
        <taxon>Entomophthoromycotina</taxon>
        <taxon>Basidiobolomycetes</taxon>
        <taxon>Basidiobolales</taxon>
        <taxon>Basidiobolaceae</taxon>
        <taxon>Basidiobolus</taxon>
    </lineage>
</organism>
<dbReference type="GO" id="GO:0016020">
    <property type="term" value="C:membrane"/>
    <property type="evidence" value="ECO:0007669"/>
    <property type="project" value="UniProtKB-SubCell"/>
</dbReference>
<feature type="transmembrane region" description="Helical" evidence="8">
    <location>
        <begin position="387"/>
        <end position="412"/>
    </location>
</feature>
<feature type="transmembrane region" description="Helical" evidence="8">
    <location>
        <begin position="123"/>
        <end position="145"/>
    </location>
</feature>
<accession>A0A1Y1XUA1</accession>
<dbReference type="PANTHER" id="PTHR11654">
    <property type="entry name" value="OLIGOPEPTIDE TRANSPORTER-RELATED"/>
    <property type="match status" value="1"/>
</dbReference>
<evidence type="ECO:0000313" key="9">
    <source>
        <dbReference type="EMBL" id="ORX89329.1"/>
    </source>
</evidence>
<dbReference type="EMBL" id="MCFE01000456">
    <property type="protein sequence ID" value="ORX89329.1"/>
    <property type="molecule type" value="Genomic_DNA"/>
</dbReference>
<dbReference type="Pfam" id="PF00854">
    <property type="entry name" value="PTR2"/>
    <property type="match status" value="1"/>
</dbReference>
<dbReference type="InterPro" id="IPR018456">
    <property type="entry name" value="PTR2_symporter_CS"/>
</dbReference>
<feature type="transmembrane region" description="Helical" evidence="8">
    <location>
        <begin position="309"/>
        <end position="327"/>
    </location>
</feature>
<evidence type="ECO:0000256" key="7">
    <source>
        <dbReference type="SAM" id="Coils"/>
    </source>
</evidence>
<feature type="transmembrane region" description="Helical" evidence="8">
    <location>
        <begin position="151"/>
        <end position="170"/>
    </location>
</feature>
<feature type="transmembrane region" description="Helical" evidence="8">
    <location>
        <begin position="357"/>
        <end position="375"/>
    </location>
</feature>
<dbReference type="Proteomes" id="UP000193498">
    <property type="component" value="Unassembled WGS sequence"/>
</dbReference>
<dbReference type="OrthoDB" id="8904098at2759"/>
<dbReference type="STRING" id="1314790.A0A1Y1XUA1"/>
<comment type="subcellular location">
    <subcellularLocation>
        <location evidence="1 6">Membrane</location>
        <topology evidence="1 6">Multi-pass membrane protein</topology>
    </subcellularLocation>
</comment>
<keyword evidence="6" id="KW-0813">Transport</keyword>
<feature type="transmembrane region" description="Helical" evidence="8">
    <location>
        <begin position="190"/>
        <end position="208"/>
    </location>
</feature>
<reference evidence="9 10" key="1">
    <citation type="submission" date="2016-07" db="EMBL/GenBank/DDBJ databases">
        <title>Pervasive Adenine N6-methylation of Active Genes in Fungi.</title>
        <authorList>
            <consortium name="DOE Joint Genome Institute"/>
            <person name="Mondo S.J."/>
            <person name="Dannebaum R.O."/>
            <person name="Kuo R.C."/>
            <person name="Labutti K."/>
            <person name="Haridas S."/>
            <person name="Kuo A."/>
            <person name="Salamov A."/>
            <person name="Ahrendt S.R."/>
            <person name="Lipzen A."/>
            <person name="Sullivan W."/>
            <person name="Andreopoulos W.B."/>
            <person name="Clum A."/>
            <person name="Lindquist E."/>
            <person name="Daum C."/>
            <person name="Ramamoorthy G.K."/>
            <person name="Gryganskyi A."/>
            <person name="Culley D."/>
            <person name="Magnuson J.K."/>
            <person name="James T.Y."/>
            <person name="O'Malley M.A."/>
            <person name="Stajich J.E."/>
            <person name="Spatafora J.W."/>
            <person name="Visel A."/>
            <person name="Grigoriev I.V."/>
        </authorList>
    </citation>
    <scope>NUCLEOTIDE SEQUENCE [LARGE SCALE GENOMIC DNA]</scope>
    <source>
        <strain evidence="9 10">CBS 931.73</strain>
    </source>
</reference>
<dbReference type="AlphaFoldDB" id="A0A1Y1XUA1"/>
<keyword evidence="5 8" id="KW-0472">Membrane</keyword>
<dbReference type="PROSITE" id="PS01023">
    <property type="entry name" value="PTR2_2"/>
    <property type="match status" value="1"/>
</dbReference>
<evidence type="ECO:0000256" key="1">
    <source>
        <dbReference type="ARBA" id="ARBA00004141"/>
    </source>
</evidence>
<dbReference type="GO" id="GO:0022857">
    <property type="term" value="F:transmembrane transporter activity"/>
    <property type="evidence" value="ECO:0007669"/>
    <property type="project" value="InterPro"/>
</dbReference>
<evidence type="ECO:0000256" key="3">
    <source>
        <dbReference type="ARBA" id="ARBA00022692"/>
    </source>
</evidence>
<protein>
    <submittedName>
        <fullName evidence="9">PTR2-domain-containing protein</fullName>
    </submittedName>
</protein>
<keyword evidence="7" id="KW-0175">Coiled coil</keyword>
<dbReference type="InterPro" id="IPR000109">
    <property type="entry name" value="POT_fam"/>
</dbReference>
<comment type="similarity">
    <text evidence="2 6">Belongs to the major facilitator superfamily. Proton-dependent oligopeptide transporter (POT/PTR) (TC 2.A.17) family.</text>
</comment>
<feature type="transmembrane region" description="Helical" evidence="8">
    <location>
        <begin position="228"/>
        <end position="248"/>
    </location>
</feature>
<keyword evidence="10" id="KW-1185">Reference proteome</keyword>
<feature type="transmembrane region" description="Helical" evidence="8">
    <location>
        <begin position="94"/>
        <end position="111"/>
    </location>
</feature>
<feature type="transmembrane region" description="Helical" evidence="8">
    <location>
        <begin position="504"/>
        <end position="522"/>
    </location>
</feature>
<evidence type="ECO:0000256" key="6">
    <source>
        <dbReference type="RuleBase" id="RU003755"/>
    </source>
</evidence>
<evidence type="ECO:0000313" key="10">
    <source>
        <dbReference type="Proteomes" id="UP000193498"/>
    </source>
</evidence>
<name>A0A1Y1XUA1_9FUNG</name>
<sequence>MSTPEKADADIYQVDGEVDQLTEREKELLRLEKELNAKLDKELIDNPDKVPKAVWFIIPNEFCERFCFYGIKPMLTLYYQNAAGLDPVDTKVQVHSFTMMAYFFPLLGAAISDSWLAKYETIIYLSVIYLLGTILLAVFSINGLIGQYGQLPTWAITLPLVLIALGTGGIKPCVSSHGGDQYLPHQKKGLDWFFALFYVSINVGSLITKNVTPIIKNNITCFGTECYFAAYGLQSILFGVSIVIFICGKKYYRIVPALGEFLPWKALKGSIYAAKRYYKAKPEERVRRGSWLNFAEETVGALFVTEIRLFGRVLGMIWPVLFFWMVYDQQSTQWQQQYQYMNKKFGSLTLAPEQSSIYNTIFIILFVPFCARVVYPTAEKLGFRFTLLRRMAIGFFLVVLSFAISGILQIFVDSHFDGKTVGKNIVAGPNSLHGAWQIPQWIVLSFGEAMLSPSGLQFTYTEIGRQMRSTSASFWLVTTSIGNLVVTVVESGLKGTSVQGPAKYFFYTGLGLFGNLIFIFLARRYTYKEDREKSDLEKVTEPKE</sequence>
<keyword evidence="3 6" id="KW-0812">Transmembrane</keyword>
<feature type="transmembrane region" description="Helical" evidence="8">
    <location>
        <begin position="472"/>
        <end position="492"/>
    </location>
</feature>
<proteinExistence type="inferred from homology"/>
<keyword evidence="4 8" id="KW-1133">Transmembrane helix</keyword>
<dbReference type="InParanoid" id="A0A1Y1XUA1"/>
<gene>
    <name evidence="9" type="ORF">K493DRAFT_340722</name>
</gene>
<evidence type="ECO:0000256" key="4">
    <source>
        <dbReference type="ARBA" id="ARBA00022989"/>
    </source>
</evidence>
<evidence type="ECO:0000256" key="8">
    <source>
        <dbReference type="SAM" id="Phobius"/>
    </source>
</evidence>
<comment type="caution">
    <text evidence="9">The sequence shown here is derived from an EMBL/GenBank/DDBJ whole genome shotgun (WGS) entry which is preliminary data.</text>
</comment>
<dbReference type="SUPFAM" id="SSF103473">
    <property type="entry name" value="MFS general substrate transporter"/>
    <property type="match status" value="1"/>
</dbReference>
<dbReference type="InterPro" id="IPR036259">
    <property type="entry name" value="MFS_trans_sf"/>
</dbReference>